<dbReference type="InterPro" id="IPR032710">
    <property type="entry name" value="NTF2-like_dom_sf"/>
</dbReference>
<evidence type="ECO:0000259" key="1">
    <source>
        <dbReference type="Pfam" id="PF13577"/>
    </source>
</evidence>
<keyword evidence="3" id="KW-1185">Reference proteome</keyword>
<accession>A0ABR4HAP1</accession>
<dbReference type="EMBL" id="JBFXLT010000047">
    <property type="protein sequence ID" value="KAL2812540.1"/>
    <property type="molecule type" value="Genomic_DNA"/>
</dbReference>
<dbReference type="Pfam" id="PF13577">
    <property type="entry name" value="SnoaL_4"/>
    <property type="match status" value="1"/>
</dbReference>
<name>A0ABR4HAP1_9EURO</name>
<sequence>MTTIRQHHLPACLSPALTVREAITDAVTRFLVGLDTPDKHLFESAFIKSATLSVNGNVFEGLSSIMTGCYDLIGKLDTTHFLTNVRINVEACGKKAGVTASALSQHYRPGEGLQGGGKDALVMGSLYWVELVRDEGEEEFWRIQHLTLRSAWADGEWWILKG</sequence>
<dbReference type="Gene3D" id="3.10.450.50">
    <property type="match status" value="1"/>
</dbReference>
<feature type="domain" description="SnoaL-like" evidence="1">
    <location>
        <begin position="16"/>
        <end position="147"/>
    </location>
</feature>
<dbReference type="InterPro" id="IPR037401">
    <property type="entry name" value="SnoaL-like"/>
</dbReference>
<organism evidence="2 3">
    <name type="scientific">Aspergillus granulosus</name>
    <dbReference type="NCBI Taxonomy" id="176169"/>
    <lineage>
        <taxon>Eukaryota</taxon>
        <taxon>Fungi</taxon>
        <taxon>Dikarya</taxon>
        <taxon>Ascomycota</taxon>
        <taxon>Pezizomycotina</taxon>
        <taxon>Eurotiomycetes</taxon>
        <taxon>Eurotiomycetidae</taxon>
        <taxon>Eurotiales</taxon>
        <taxon>Aspergillaceae</taxon>
        <taxon>Aspergillus</taxon>
        <taxon>Aspergillus subgen. Nidulantes</taxon>
    </lineage>
</organism>
<gene>
    <name evidence="2" type="ORF">BJX63DRAFT_396603</name>
</gene>
<dbReference type="SUPFAM" id="SSF54427">
    <property type="entry name" value="NTF2-like"/>
    <property type="match status" value="1"/>
</dbReference>
<reference evidence="2 3" key="1">
    <citation type="submission" date="2024-07" db="EMBL/GenBank/DDBJ databases">
        <title>Section-level genome sequencing and comparative genomics of Aspergillus sections Usti and Cavernicolus.</title>
        <authorList>
            <consortium name="Lawrence Berkeley National Laboratory"/>
            <person name="Nybo J.L."/>
            <person name="Vesth T.C."/>
            <person name="Theobald S."/>
            <person name="Frisvad J.C."/>
            <person name="Larsen T.O."/>
            <person name="Kjaerboelling I."/>
            <person name="Rothschild-Mancinelli K."/>
            <person name="Lyhne E.K."/>
            <person name="Kogle M.E."/>
            <person name="Barry K."/>
            <person name="Clum A."/>
            <person name="Na H."/>
            <person name="Ledsgaard L."/>
            <person name="Lin J."/>
            <person name="Lipzen A."/>
            <person name="Kuo A."/>
            <person name="Riley R."/>
            <person name="Mondo S."/>
            <person name="Labutti K."/>
            <person name="Haridas S."/>
            <person name="Pangalinan J."/>
            <person name="Salamov A.A."/>
            <person name="Simmons B.A."/>
            <person name="Magnuson J.K."/>
            <person name="Chen J."/>
            <person name="Drula E."/>
            <person name="Henrissat B."/>
            <person name="Wiebenga A."/>
            <person name="Lubbers R.J."/>
            <person name="Gomes A.C."/>
            <person name="Makela M.R."/>
            <person name="Stajich J."/>
            <person name="Grigoriev I.V."/>
            <person name="Mortensen U.H."/>
            <person name="De Vries R.P."/>
            <person name="Baker S.E."/>
            <person name="Andersen M.R."/>
        </authorList>
    </citation>
    <scope>NUCLEOTIDE SEQUENCE [LARGE SCALE GENOMIC DNA]</scope>
    <source>
        <strain evidence="2 3">CBS 588.65</strain>
    </source>
</reference>
<evidence type="ECO:0000313" key="2">
    <source>
        <dbReference type="EMBL" id="KAL2812540.1"/>
    </source>
</evidence>
<proteinExistence type="predicted"/>
<evidence type="ECO:0000313" key="3">
    <source>
        <dbReference type="Proteomes" id="UP001610334"/>
    </source>
</evidence>
<protein>
    <submittedName>
        <fullName evidence="2">SnoaL-like domain-containing protein</fullName>
    </submittedName>
</protein>
<comment type="caution">
    <text evidence="2">The sequence shown here is derived from an EMBL/GenBank/DDBJ whole genome shotgun (WGS) entry which is preliminary data.</text>
</comment>
<dbReference type="Proteomes" id="UP001610334">
    <property type="component" value="Unassembled WGS sequence"/>
</dbReference>